<gene>
    <name evidence="2" type="ORF">EZS28_041373</name>
</gene>
<reference evidence="2 3" key="1">
    <citation type="submission" date="2019-03" db="EMBL/GenBank/DDBJ databases">
        <title>Single cell metagenomics reveals metabolic interactions within the superorganism composed of flagellate Streblomastix strix and complex community of Bacteroidetes bacteria on its surface.</title>
        <authorList>
            <person name="Treitli S.C."/>
            <person name="Kolisko M."/>
            <person name="Husnik F."/>
            <person name="Keeling P."/>
            <person name="Hampl V."/>
        </authorList>
    </citation>
    <scope>NUCLEOTIDE SEQUENCE [LARGE SCALE GENOMIC DNA]</scope>
    <source>
        <strain evidence="2">ST1C</strain>
    </source>
</reference>
<evidence type="ECO:0000313" key="2">
    <source>
        <dbReference type="EMBL" id="KAA6363100.1"/>
    </source>
</evidence>
<comment type="caution">
    <text evidence="2">The sequence shown here is derived from an EMBL/GenBank/DDBJ whole genome shotgun (WGS) entry which is preliminary data.</text>
</comment>
<feature type="non-terminal residue" evidence="2">
    <location>
        <position position="1"/>
    </location>
</feature>
<protein>
    <submittedName>
        <fullName evidence="2">Uncharacterized protein</fullName>
    </submittedName>
</protein>
<dbReference type="AlphaFoldDB" id="A0A5J4TYD3"/>
<evidence type="ECO:0000256" key="1">
    <source>
        <dbReference type="SAM" id="MobiDB-lite"/>
    </source>
</evidence>
<feature type="compositionally biased region" description="Low complexity" evidence="1">
    <location>
        <begin position="25"/>
        <end position="36"/>
    </location>
</feature>
<accession>A0A5J4TYD3</accession>
<name>A0A5J4TYD3_9EUKA</name>
<dbReference type="EMBL" id="SNRW01023326">
    <property type="protein sequence ID" value="KAA6363100.1"/>
    <property type="molecule type" value="Genomic_DNA"/>
</dbReference>
<dbReference type="Proteomes" id="UP000324800">
    <property type="component" value="Unassembled WGS sequence"/>
</dbReference>
<feature type="region of interest" description="Disordered" evidence="1">
    <location>
        <begin position="18"/>
        <end position="50"/>
    </location>
</feature>
<organism evidence="2 3">
    <name type="scientific">Streblomastix strix</name>
    <dbReference type="NCBI Taxonomy" id="222440"/>
    <lineage>
        <taxon>Eukaryota</taxon>
        <taxon>Metamonada</taxon>
        <taxon>Preaxostyla</taxon>
        <taxon>Oxymonadida</taxon>
        <taxon>Streblomastigidae</taxon>
        <taxon>Streblomastix</taxon>
    </lineage>
</organism>
<proteinExistence type="predicted"/>
<sequence length="50" mass="4886">QSQIPSMGAMSGFGSAFSGLGGMFGQSNNNSNQGQGQAPGIGVPPGCNQQ</sequence>
<evidence type="ECO:0000313" key="3">
    <source>
        <dbReference type="Proteomes" id="UP000324800"/>
    </source>
</evidence>